<feature type="region of interest" description="Disordered" evidence="1">
    <location>
        <begin position="1"/>
        <end position="26"/>
    </location>
</feature>
<organism evidence="2 3">
    <name type="scientific">Cyclostephanos tholiformis</name>
    <dbReference type="NCBI Taxonomy" id="382380"/>
    <lineage>
        <taxon>Eukaryota</taxon>
        <taxon>Sar</taxon>
        <taxon>Stramenopiles</taxon>
        <taxon>Ochrophyta</taxon>
        <taxon>Bacillariophyta</taxon>
        <taxon>Coscinodiscophyceae</taxon>
        <taxon>Thalassiosirophycidae</taxon>
        <taxon>Stephanodiscales</taxon>
        <taxon>Stephanodiscaceae</taxon>
        <taxon>Cyclostephanos</taxon>
    </lineage>
</organism>
<dbReference type="Proteomes" id="UP001530377">
    <property type="component" value="Unassembled WGS sequence"/>
</dbReference>
<evidence type="ECO:0000313" key="2">
    <source>
        <dbReference type="EMBL" id="KAL3823903.1"/>
    </source>
</evidence>
<feature type="compositionally biased region" description="Polar residues" evidence="1">
    <location>
        <begin position="40"/>
        <end position="49"/>
    </location>
</feature>
<reference evidence="2 3" key="1">
    <citation type="submission" date="2024-10" db="EMBL/GenBank/DDBJ databases">
        <title>Updated reference genomes for cyclostephanoid diatoms.</title>
        <authorList>
            <person name="Roberts W.R."/>
            <person name="Alverson A.J."/>
        </authorList>
    </citation>
    <scope>NUCLEOTIDE SEQUENCE [LARGE SCALE GENOMIC DNA]</scope>
    <source>
        <strain evidence="2 3">AJA228-03</strain>
    </source>
</reference>
<feature type="region of interest" description="Disordered" evidence="1">
    <location>
        <begin position="155"/>
        <end position="195"/>
    </location>
</feature>
<feature type="region of interest" description="Disordered" evidence="1">
    <location>
        <begin position="40"/>
        <end position="100"/>
    </location>
</feature>
<protein>
    <submittedName>
        <fullName evidence="2">Uncharacterized protein</fullName>
    </submittedName>
</protein>
<evidence type="ECO:0000256" key="1">
    <source>
        <dbReference type="SAM" id="MobiDB-lite"/>
    </source>
</evidence>
<accession>A0ABD3SHZ8</accession>
<comment type="caution">
    <text evidence="2">The sequence shown here is derived from an EMBL/GenBank/DDBJ whole genome shotgun (WGS) entry which is preliminary data.</text>
</comment>
<sequence>MNNIMTSPERRANPSHPLPDGSRSKRVTFANTNTSILIRSNTTPISPTNAKDRIRSLGTRRATPRGDHPSRGGIFSSPSSRTAESASAVGGGTTTNRLGTTPRLVESGAVRVRIARHTNARRGEGKRGSIRIIDSGAVRLIVTRHTAPRRLYATHGRIWSPPPPSSSNNRRRVPLSEHHMPGRGTDTTPSRRSNARVGGHEFLAALSPRHSTPVVRTVTYEENEDQNLCLESEDGLSRTLFN</sequence>
<dbReference type="AlphaFoldDB" id="A0ABD3SHZ8"/>
<evidence type="ECO:0000313" key="3">
    <source>
        <dbReference type="Proteomes" id="UP001530377"/>
    </source>
</evidence>
<name>A0ABD3SHZ8_9STRA</name>
<keyword evidence="3" id="KW-1185">Reference proteome</keyword>
<feature type="compositionally biased region" description="Low complexity" evidence="1">
    <location>
        <begin position="76"/>
        <end position="100"/>
    </location>
</feature>
<proteinExistence type="predicted"/>
<dbReference type="EMBL" id="JALLPB020000027">
    <property type="protein sequence ID" value="KAL3823903.1"/>
    <property type="molecule type" value="Genomic_DNA"/>
</dbReference>
<gene>
    <name evidence="2" type="ORF">ACHAXA_005485</name>
</gene>